<keyword evidence="6" id="KW-1185">Reference proteome</keyword>
<evidence type="ECO:0000313" key="3">
    <source>
        <dbReference type="EMBL" id="CUO32793.1"/>
    </source>
</evidence>
<dbReference type="eggNOG" id="COG1266">
    <property type="taxonomic scope" value="Bacteria"/>
</dbReference>
<sequence length="283" mass="31923">MKIKCTFHIAIAFILIQLTDEFSIAFAYGICEKNPYVRILYVTFAILSLLTMIYLYTKYIIRIQMQDLFLGMPLPKKKWCITAVLMPVLICLFYIFFTKGTFEKGNLTYKEIIDVVTISILSSGIKAAVTEEIVFRGMILRLLQNTFGKKCAVFVSSFLFAVYHFDGIDTSDIKKVIMMIISVEIAGIALALVTEQTGSIWSSVMIHCLYNILSGESQIFHIDVAQNFPAIWMYTVNSKNMLLTGINGSVGFTASIPTMAGFTGIILMVIYDEKKKKTYGKKL</sequence>
<evidence type="ECO:0000313" key="4">
    <source>
        <dbReference type="EMBL" id="VUX65752.1"/>
    </source>
</evidence>
<protein>
    <submittedName>
        <fullName evidence="4">CAAX amino terminal protease self- immunity</fullName>
    </submittedName>
    <submittedName>
        <fullName evidence="3">CAAX amino terminal protease self-immunity</fullName>
    </submittedName>
</protein>
<keyword evidence="1" id="KW-0812">Transmembrane</keyword>
<dbReference type="Pfam" id="PF02517">
    <property type="entry name" value="Rce1-like"/>
    <property type="match status" value="1"/>
</dbReference>
<keyword evidence="3" id="KW-0378">Hydrolase</keyword>
<gene>
    <name evidence="4" type="ORF">BWLFYP14_02139</name>
    <name evidence="3" type="ORF">ERS852478_02481</name>
</gene>
<feature type="transmembrane region" description="Helical" evidence="1">
    <location>
        <begin position="78"/>
        <end position="97"/>
    </location>
</feature>
<feature type="transmembrane region" description="Helical" evidence="1">
    <location>
        <begin position="37"/>
        <end position="57"/>
    </location>
</feature>
<keyword evidence="1" id="KW-1133">Transmembrane helix</keyword>
<keyword evidence="3" id="KW-0645">Protease</keyword>
<evidence type="ECO:0000313" key="6">
    <source>
        <dbReference type="Proteomes" id="UP000366766"/>
    </source>
</evidence>
<evidence type="ECO:0000256" key="1">
    <source>
        <dbReference type="SAM" id="Phobius"/>
    </source>
</evidence>
<dbReference type="EMBL" id="CYZN01000016">
    <property type="protein sequence ID" value="CUO32793.1"/>
    <property type="molecule type" value="Genomic_DNA"/>
</dbReference>
<dbReference type="PANTHER" id="PTHR39430:SF1">
    <property type="entry name" value="PROTEASE"/>
    <property type="match status" value="1"/>
</dbReference>
<reference evidence="3 5" key="1">
    <citation type="submission" date="2015-09" db="EMBL/GenBank/DDBJ databases">
        <authorList>
            <consortium name="Pathogen Informatics"/>
        </authorList>
    </citation>
    <scope>NUCLEOTIDE SEQUENCE [LARGE SCALE GENOMIC DNA]</scope>
    <source>
        <strain evidence="3 5">2789STDY5834863</strain>
    </source>
</reference>
<feature type="domain" description="CAAX prenyl protease 2/Lysostaphin resistance protein A-like" evidence="2">
    <location>
        <begin position="118"/>
        <end position="213"/>
    </location>
</feature>
<dbReference type="InterPro" id="IPR003675">
    <property type="entry name" value="Rce1/LyrA-like_dom"/>
</dbReference>
<keyword evidence="1" id="KW-0472">Membrane</keyword>
<organism evidence="3 5">
    <name type="scientific">Blautia wexlerae</name>
    <dbReference type="NCBI Taxonomy" id="418240"/>
    <lineage>
        <taxon>Bacteria</taxon>
        <taxon>Bacillati</taxon>
        <taxon>Bacillota</taxon>
        <taxon>Clostridia</taxon>
        <taxon>Lachnospirales</taxon>
        <taxon>Lachnospiraceae</taxon>
        <taxon>Blautia</taxon>
    </lineage>
</organism>
<evidence type="ECO:0000313" key="5">
    <source>
        <dbReference type="Proteomes" id="UP000095431"/>
    </source>
</evidence>
<dbReference type="PANTHER" id="PTHR39430">
    <property type="entry name" value="MEMBRANE-ASSOCIATED PROTEASE-RELATED"/>
    <property type="match status" value="1"/>
</dbReference>
<dbReference type="GO" id="GO:0006508">
    <property type="term" value="P:proteolysis"/>
    <property type="evidence" value="ECO:0007669"/>
    <property type="project" value="UniProtKB-KW"/>
</dbReference>
<accession>A0A174E4V1</accession>
<dbReference type="Proteomes" id="UP000095431">
    <property type="component" value="Unassembled WGS sequence"/>
</dbReference>
<dbReference type="RefSeq" id="WP_020994004.1">
    <property type="nucleotide sequence ID" value="NZ_BTHH01000016.1"/>
</dbReference>
<reference evidence="4 6" key="2">
    <citation type="submission" date="2019-07" db="EMBL/GenBank/DDBJ databases">
        <authorList>
            <person name="Chang H.-W."/>
            <person name="Raman A."/>
            <person name="Venkatesh S."/>
            <person name="Gehrig J."/>
        </authorList>
    </citation>
    <scope>NUCLEOTIDE SEQUENCE [LARGE SCALE GENOMIC DNA]</scope>
    <source>
        <strain evidence="4">Blautia_wexlerae_LFYP_14</strain>
    </source>
</reference>
<proteinExistence type="predicted"/>
<dbReference type="Proteomes" id="UP000366766">
    <property type="component" value="Unassembled WGS sequence"/>
</dbReference>
<feature type="transmembrane region" description="Helical" evidence="1">
    <location>
        <begin position="250"/>
        <end position="271"/>
    </location>
</feature>
<evidence type="ECO:0000259" key="2">
    <source>
        <dbReference type="Pfam" id="PF02517"/>
    </source>
</evidence>
<name>A0A174E4V1_9FIRM</name>
<dbReference type="GO" id="GO:0004175">
    <property type="term" value="F:endopeptidase activity"/>
    <property type="evidence" value="ECO:0007669"/>
    <property type="project" value="UniProtKB-ARBA"/>
</dbReference>
<dbReference type="AlphaFoldDB" id="A0A174E4V1"/>
<dbReference type="GO" id="GO:0080120">
    <property type="term" value="P:CAAX-box protein maturation"/>
    <property type="evidence" value="ECO:0007669"/>
    <property type="project" value="UniProtKB-ARBA"/>
</dbReference>
<feature type="transmembrane region" description="Helical" evidence="1">
    <location>
        <begin position="177"/>
        <end position="194"/>
    </location>
</feature>
<dbReference type="EMBL" id="CABHOF010000039">
    <property type="protein sequence ID" value="VUX65752.1"/>
    <property type="molecule type" value="Genomic_DNA"/>
</dbReference>